<dbReference type="AlphaFoldDB" id="A0AAV1WW89"/>
<dbReference type="Proteomes" id="UP001497480">
    <property type="component" value="Unassembled WGS sequence"/>
</dbReference>
<comment type="caution">
    <text evidence="2">The sequence shown here is derived from an EMBL/GenBank/DDBJ whole genome shotgun (WGS) entry which is preliminary data.</text>
</comment>
<feature type="region of interest" description="Disordered" evidence="1">
    <location>
        <begin position="69"/>
        <end position="131"/>
    </location>
</feature>
<evidence type="ECO:0000313" key="3">
    <source>
        <dbReference type="Proteomes" id="UP001497480"/>
    </source>
</evidence>
<keyword evidence="3" id="KW-1185">Reference proteome</keyword>
<evidence type="ECO:0000256" key="1">
    <source>
        <dbReference type="SAM" id="MobiDB-lite"/>
    </source>
</evidence>
<proteinExistence type="predicted"/>
<name>A0AAV1WW89_LUPLU</name>
<accession>A0AAV1WW89</accession>
<organism evidence="2 3">
    <name type="scientific">Lupinus luteus</name>
    <name type="common">European yellow lupine</name>
    <dbReference type="NCBI Taxonomy" id="3873"/>
    <lineage>
        <taxon>Eukaryota</taxon>
        <taxon>Viridiplantae</taxon>
        <taxon>Streptophyta</taxon>
        <taxon>Embryophyta</taxon>
        <taxon>Tracheophyta</taxon>
        <taxon>Spermatophyta</taxon>
        <taxon>Magnoliopsida</taxon>
        <taxon>eudicotyledons</taxon>
        <taxon>Gunneridae</taxon>
        <taxon>Pentapetalae</taxon>
        <taxon>rosids</taxon>
        <taxon>fabids</taxon>
        <taxon>Fabales</taxon>
        <taxon>Fabaceae</taxon>
        <taxon>Papilionoideae</taxon>
        <taxon>50 kb inversion clade</taxon>
        <taxon>genistoids sensu lato</taxon>
        <taxon>core genistoids</taxon>
        <taxon>Genisteae</taxon>
        <taxon>Lupinus</taxon>
    </lineage>
</organism>
<reference evidence="2 3" key="1">
    <citation type="submission" date="2024-03" db="EMBL/GenBank/DDBJ databases">
        <authorList>
            <person name="Martinez-Hernandez J."/>
        </authorList>
    </citation>
    <scope>NUCLEOTIDE SEQUENCE [LARGE SCALE GENOMIC DNA]</scope>
</reference>
<sequence length="158" mass="18044">MFERIHELSKDICILDSSLPLQSRLLKSLLAYIEHPSRYSPLKSGGVVEPSDLDHDEFMKVKSSHMKIVRSGNKRGRGTHDKGRGNESLRNMYEEWVDDDEKRSPMSPNHIGPSTDVSNSTEDFESDDNGQAVEYDQGNWEIGLIDQLKDIAWLQCHE</sequence>
<dbReference type="EMBL" id="CAXHTB010000010">
    <property type="protein sequence ID" value="CAL0313489.1"/>
    <property type="molecule type" value="Genomic_DNA"/>
</dbReference>
<feature type="compositionally biased region" description="Basic and acidic residues" evidence="1">
    <location>
        <begin position="78"/>
        <end position="87"/>
    </location>
</feature>
<gene>
    <name evidence="2" type="ORF">LLUT_LOCUS14549</name>
</gene>
<evidence type="ECO:0000313" key="2">
    <source>
        <dbReference type="EMBL" id="CAL0313489.1"/>
    </source>
</evidence>
<protein>
    <submittedName>
        <fullName evidence="2">Uncharacterized protein</fullName>
    </submittedName>
</protein>